<dbReference type="FunFam" id="2.10.109.10:FF:000015">
    <property type="entry name" value="Mitochondrial inner membrane protease subunit 1"/>
    <property type="match status" value="1"/>
</dbReference>
<comment type="similarity">
    <text evidence="6">Belongs to the peptidase S26 family. IMP1 subfamily.</text>
</comment>
<feature type="active site" evidence="7">
    <location>
        <position position="87"/>
    </location>
</feature>
<accession>A0A5M9JJL9</accession>
<dbReference type="Gene3D" id="2.10.109.10">
    <property type="entry name" value="Umud Fragment, subunit A"/>
    <property type="match status" value="1"/>
</dbReference>
<dbReference type="AlphaFoldDB" id="A0A5M9JJL9"/>
<comment type="caution">
    <text evidence="9">The sequence shown here is derived from an EMBL/GenBank/DDBJ whole genome shotgun (WGS) entry which is preliminary data.</text>
</comment>
<feature type="active site" evidence="7">
    <location>
        <position position="131"/>
    </location>
</feature>
<evidence type="ECO:0000256" key="2">
    <source>
        <dbReference type="ARBA" id="ARBA00022792"/>
    </source>
</evidence>
<reference evidence="9 10" key="1">
    <citation type="submission" date="2019-06" db="EMBL/GenBank/DDBJ databases">
        <title>Genome Sequence of the Brown Rot Fungal Pathogen Monilinia fructicola.</title>
        <authorList>
            <person name="De Miccolis Angelini R.M."/>
            <person name="Landi L."/>
            <person name="Abate D."/>
            <person name="Pollastro S."/>
            <person name="Romanazzi G."/>
            <person name="Faretra F."/>
        </authorList>
    </citation>
    <scope>NUCLEOTIDE SEQUENCE [LARGE SCALE GENOMIC DNA]</scope>
    <source>
        <strain evidence="9 10">Mfrc123</strain>
    </source>
</reference>
<dbReference type="GO" id="GO:0006465">
    <property type="term" value="P:signal peptide processing"/>
    <property type="evidence" value="ECO:0007669"/>
    <property type="project" value="InterPro"/>
</dbReference>
<dbReference type="GO" id="GO:0006627">
    <property type="term" value="P:protein processing involved in protein targeting to mitochondrion"/>
    <property type="evidence" value="ECO:0007669"/>
    <property type="project" value="TreeGrafter"/>
</dbReference>
<keyword evidence="10" id="KW-1185">Reference proteome</keyword>
<protein>
    <recommendedName>
        <fullName evidence="8">Peptidase S26 domain-containing protein</fullName>
    </recommendedName>
</protein>
<organism evidence="9 10">
    <name type="scientific">Monilinia fructicola</name>
    <name type="common">Brown rot fungus</name>
    <name type="synonym">Ciboria fructicola</name>
    <dbReference type="NCBI Taxonomy" id="38448"/>
    <lineage>
        <taxon>Eukaryota</taxon>
        <taxon>Fungi</taxon>
        <taxon>Dikarya</taxon>
        <taxon>Ascomycota</taxon>
        <taxon>Pezizomycotina</taxon>
        <taxon>Leotiomycetes</taxon>
        <taxon>Helotiales</taxon>
        <taxon>Sclerotiniaceae</taxon>
        <taxon>Monilinia</taxon>
    </lineage>
</organism>
<evidence type="ECO:0000313" key="10">
    <source>
        <dbReference type="Proteomes" id="UP000322873"/>
    </source>
</evidence>
<dbReference type="PANTHER" id="PTHR12383:SF16">
    <property type="entry name" value="MITOCHONDRIAL INNER MEMBRANE PROTEASE SUBUNIT 1"/>
    <property type="match status" value="1"/>
</dbReference>
<evidence type="ECO:0000256" key="1">
    <source>
        <dbReference type="ARBA" id="ARBA00004273"/>
    </source>
</evidence>
<name>A0A5M9JJL9_MONFR</name>
<evidence type="ECO:0000256" key="4">
    <source>
        <dbReference type="ARBA" id="ARBA00023128"/>
    </source>
</evidence>
<feature type="domain" description="Peptidase S26" evidence="8">
    <location>
        <begin position="63"/>
        <end position="143"/>
    </location>
</feature>
<dbReference type="VEuPathDB" id="FungiDB:MFRU_041g00610"/>
<dbReference type="PRINTS" id="PR00727">
    <property type="entry name" value="LEADERPTASE"/>
</dbReference>
<proteinExistence type="inferred from homology"/>
<evidence type="ECO:0000256" key="7">
    <source>
        <dbReference type="PIRSR" id="PIRSR600223-1"/>
    </source>
</evidence>
<dbReference type="InterPro" id="IPR036286">
    <property type="entry name" value="LexA/Signal_pep-like_sf"/>
</dbReference>
<comment type="subcellular location">
    <subcellularLocation>
        <location evidence="1">Mitochondrion inner membrane</location>
    </subcellularLocation>
</comment>
<dbReference type="GO" id="GO:0004252">
    <property type="term" value="F:serine-type endopeptidase activity"/>
    <property type="evidence" value="ECO:0007669"/>
    <property type="project" value="InterPro"/>
</dbReference>
<evidence type="ECO:0000259" key="8">
    <source>
        <dbReference type="Pfam" id="PF10502"/>
    </source>
</evidence>
<feature type="domain" description="Peptidase S26" evidence="8">
    <location>
        <begin position="155"/>
        <end position="191"/>
    </location>
</feature>
<dbReference type="Pfam" id="PF10502">
    <property type="entry name" value="Peptidase_S26"/>
    <property type="match status" value="2"/>
</dbReference>
<dbReference type="InterPro" id="IPR052064">
    <property type="entry name" value="Mito_IMP1_subunit"/>
</dbReference>
<keyword evidence="4" id="KW-0496">Mitochondrion</keyword>
<dbReference type="InterPro" id="IPR000223">
    <property type="entry name" value="Pept_S26A_signal_pept_1"/>
</dbReference>
<keyword evidence="5" id="KW-0472">Membrane</keyword>
<dbReference type="InterPro" id="IPR019533">
    <property type="entry name" value="Peptidase_S26"/>
</dbReference>
<keyword evidence="2" id="KW-0999">Mitochondrion inner membrane</keyword>
<dbReference type="GO" id="GO:0042720">
    <property type="term" value="C:mitochondrial inner membrane peptidase complex"/>
    <property type="evidence" value="ECO:0007669"/>
    <property type="project" value="TreeGrafter"/>
</dbReference>
<gene>
    <name evidence="9" type="ORF">EYC84_008446</name>
</gene>
<dbReference type="Proteomes" id="UP000322873">
    <property type="component" value="Unassembled WGS sequence"/>
</dbReference>
<dbReference type="SUPFAM" id="SSF51306">
    <property type="entry name" value="LexA/Signal peptidase"/>
    <property type="match status" value="1"/>
</dbReference>
<sequence length="236" mass="26806">MIFKSLLRPLSPLKSHARLPSYLPPRIPYGHRNISSRFFPRIFHTTKPNTNSGHHPFRYVTGCIKAMFAAHVYYTYCYSLEAAQGPSMLPTISIQHDWFLIDRAYRCGKGVQVGDIVTFDSVVEPGQKAFKRVLGLEGDCVMIGTPGSGDDQMIRIPEGHCWLVGDNLEWSRDSRMFGPVPMALIKGKIIAKVLPWSESKWFENGLQPLVEDLDFTFSPQSDQREAKALQIRCFEQ</sequence>
<keyword evidence="3" id="KW-0378">Hydrolase</keyword>
<evidence type="ECO:0000256" key="6">
    <source>
        <dbReference type="ARBA" id="ARBA00038445"/>
    </source>
</evidence>
<evidence type="ECO:0000313" key="9">
    <source>
        <dbReference type="EMBL" id="KAA8568022.1"/>
    </source>
</evidence>
<dbReference type="EMBL" id="VICG01000010">
    <property type="protein sequence ID" value="KAA8568022.1"/>
    <property type="molecule type" value="Genomic_DNA"/>
</dbReference>
<dbReference type="PANTHER" id="PTHR12383">
    <property type="entry name" value="PROTEASE FAMILY S26 MITOCHONDRIAL INNER MEMBRANE PROTEASE-RELATED"/>
    <property type="match status" value="1"/>
</dbReference>
<dbReference type="CDD" id="cd06530">
    <property type="entry name" value="S26_SPase_I"/>
    <property type="match status" value="1"/>
</dbReference>
<evidence type="ECO:0000256" key="3">
    <source>
        <dbReference type="ARBA" id="ARBA00022801"/>
    </source>
</evidence>
<evidence type="ECO:0000256" key="5">
    <source>
        <dbReference type="ARBA" id="ARBA00023136"/>
    </source>
</evidence>